<proteinExistence type="predicted"/>
<dbReference type="PROSITE" id="PS51186">
    <property type="entry name" value="GNAT"/>
    <property type="match status" value="1"/>
</dbReference>
<evidence type="ECO:0000256" key="2">
    <source>
        <dbReference type="ARBA" id="ARBA00023315"/>
    </source>
</evidence>
<dbReference type="RefSeq" id="WP_165002045.1">
    <property type="nucleotide sequence ID" value="NZ_CP064955.1"/>
</dbReference>
<organism evidence="4 5">
    <name type="scientific">Corynebacterium qintianiae</name>
    <dbReference type="NCBI Taxonomy" id="2709392"/>
    <lineage>
        <taxon>Bacteria</taxon>
        <taxon>Bacillati</taxon>
        <taxon>Actinomycetota</taxon>
        <taxon>Actinomycetes</taxon>
        <taxon>Mycobacteriales</taxon>
        <taxon>Corynebacteriaceae</taxon>
        <taxon>Corynebacterium</taxon>
    </lineage>
</organism>
<dbReference type="Proteomes" id="UP000594586">
    <property type="component" value="Chromosome"/>
</dbReference>
<keyword evidence="2" id="KW-0012">Acyltransferase</keyword>
<dbReference type="CDD" id="cd04301">
    <property type="entry name" value="NAT_SF"/>
    <property type="match status" value="1"/>
</dbReference>
<evidence type="ECO:0000313" key="5">
    <source>
        <dbReference type="Proteomes" id="UP000594586"/>
    </source>
</evidence>
<dbReference type="SUPFAM" id="SSF55729">
    <property type="entry name" value="Acyl-CoA N-acyltransferases (Nat)"/>
    <property type="match status" value="1"/>
</dbReference>
<dbReference type="InterPro" id="IPR016181">
    <property type="entry name" value="Acyl_CoA_acyltransferase"/>
</dbReference>
<dbReference type="GO" id="GO:0016747">
    <property type="term" value="F:acyltransferase activity, transferring groups other than amino-acyl groups"/>
    <property type="evidence" value="ECO:0007669"/>
    <property type="project" value="InterPro"/>
</dbReference>
<accession>A0A7T0PEG7</accession>
<gene>
    <name evidence="4" type="ORF">G7Y29_03700</name>
</gene>
<dbReference type="PANTHER" id="PTHR43072:SF23">
    <property type="entry name" value="UPF0039 PROTEIN C11D3.02C"/>
    <property type="match status" value="1"/>
</dbReference>
<keyword evidence="1 4" id="KW-0808">Transferase</keyword>
<keyword evidence="5" id="KW-1185">Reference proteome</keyword>
<evidence type="ECO:0000256" key="1">
    <source>
        <dbReference type="ARBA" id="ARBA00022679"/>
    </source>
</evidence>
<dbReference type="PANTHER" id="PTHR43072">
    <property type="entry name" value="N-ACETYLTRANSFERASE"/>
    <property type="match status" value="1"/>
</dbReference>
<dbReference type="Pfam" id="PF00583">
    <property type="entry name" value="Acetyltransf_1"/>
    <property type="match status" value="1"/>
</dbReference>
<evidence type="ECO:0000313" key="4">
    <source>
        <dbReference type="EMBL" id="QPK83908.1"/>
    </source>
</evidence>
<sequence length="186" mass="20971">MSDTTRSGFRLRPIRPSDYPQVREIYEAGLNSGHATYESKGQNWEEFRQKKIMETVFVAVDADDDERVLGWVSAAKATTRSVFHGVVEDSIYIHPDARGQGVSGALLDKLIDTCIALDKWSIHSWIFPENEGSAKLHLSRGFTKVGTFHHMAKMAYGELEGEWRDTDVYELLLPKPGEKGVKGTRK</sequence>
<protein>
    <submittedName>
        <fullName evidence="4">N-acetyltransferase</fullName>
    </submittedName>
</protein>
<reference evidence="4 5" key="1">
    <citation type="submission" date="2020-11" db="EMBL/GenBank/DDBJ databases">
        <title>Corynebacterium sp. MC1420.</title>
        <authorList>
            <person name="Zhou J."/>
        </authorList>
    </citation>
    <scope>NUCLEOTIDE SEQUENCE [LARGE SCALE GENOMIC DNA]</scope>
    <source>
        <strain evidence="4 5">MC1420</strain>
    </source>
</reference>
<evidence type="ECO:0000259" key="3">
    <source>
        <dbReference type="PROSITE" id="PS51186"/>
    </source>
</evidence>
<dbReference type="InterPro" id="IPR000182">
    <property type="entry name" value="GNAT_dom"/>
</dbReference>
<dbReference type="AlphaFoldDB" id="A0A7T0PEG7"/>
<dbReference type="EMBL" id="CP064955">
    <property type="protein sequence ID" value="QPK83908.1"/>
    <property type="molecule type" value="Genomic_DNA"/>
</dbReference>
<name>A0A7T0PEG7_9CORY</name>
<dbReference type="KEGG" id="cqn:G7Y29_03700"/>
<dbReference type="Gene3D" id="3.40.630.30">
    <property type="match status" value="1"/>
</dbReference>
<feature type="domain" description="N-acetyltransferase" evidence="3">
    <location>
        <begin position="9"/>
        <end position="174"/>
    </location>
</feature>